<evidence type="ECO:0000256" key="1">
    <source>
        <dbReference type="SAM" id="MobiDB-lite"/>
    </source>
</evidence>
<organism evidence="2 3">
    <name type="scientific">Ephemerocybe angulata</name>
    <dbReference type="NCBI Taxonomy" id="980116"/>
    <lineage>
        <taxon>Eukaryota</taxon>
        <taxon>Fungi</taxon>
        <taxon>Dikarya</taxon>
        <taxon>Basidiomycota</taxon>
        <taxon>Agaricomycotina</taxon>
        <taxon>Agaricomycetes</taxon>
        <taxon>Agaricomycetidae</taxon>
        <taxon>Agaricales</taxon>
        <taxon>Agaricineae</taxon>
        <taxon>Psathyrellaceae</taxon>
        <taxon>Ephemerocybe</taxon>
    </lineage>
</organism>
<feature type="compositionally biased region" description="Low complexity" evidence="1">
    <location>
        <begin position="61"/>
        <end position="74"/>
    </location>
</feature>
<evidence type="ECO:0000313" key="3">
    <source>
        <dbReference type="Proteomes" id="UP000541558"/>
    </source>
</evidence>
<reference evidence="2 3" key="1">
    <citation type="journal article" date="2020" name="ISME J.">
        <title>Uncovering the hidden diversity of litter-decomposition mechanisms in mushroom-forming fungi.</title>
        <authorList>
            <person name="Floudas D."/>
            <person name="Bentzer J."/>
            <person name="Ahren D."/>
            <person name="Johansson T."/>
            <person name="Persson P."/>
            <person name="Tunlid A."/>
        </authorList>
    </citation>
    <scope>NUCLEOTIDE SEQUENCE [LARGE SCALE GENOMIC DNA]</scope>
    <source>
        <strain evidence="2 3">CBS 175.51</strain>
    </source>
</reference>
<feature type="compositionally biased region" description="Basic and acidic residues" evidence="1">
    <location>
        <begin position="1"/>
        <end position="16"/>
    </location>
</feature>
<gene>
    <name evidence="2" type="ORF">D9611_000753</name>
</gene>
<name>A0A8H5F7I0_9AGAR</name>
<proteinExistence type="predicted"/>
<feature type="region of interest" description="Disordered" evidence="1">
    <location>
        <begin position="1"/>
        <end position="119"/>
    </location>
</feature>
<accession>A0A8H5F7I0</accession>
<dbReference type="EMBL" id="JAACJK010000163">
    <property type="protein sequence ID" value="KAF5326561.1"/>
    <property type="molecule type" value="Genomic_DNA"/>
</dbReference>
<sequence length="211" mass="23669">MGAMKAKEQGKGERPIPRTKPTTATNVPPPRLSLNEHPTRAPSRMQSTHQEYRRLTACPTSNPSALSDLLASPSRTTTSTGPAERKSHDDDDDDDRLDDTLKPKPKRRRRRRTPFNVDSTEGCNCSVVPSVNVIQAPDLCDSRLLKPLRTLDSVSTRFTHRRWRHAHQLVVLAHCGEAGEPRGKRHGWEPTCDVEKLRPSQVVLVDFACRS</sequence>
<keyword evidence="3" id="KW-1185">Reference proteome</keyword>
<dbReference type="AlphaFoldDB" id="A0A8H5F7I0"/>
<dbReference type="Proteomes" id="UP000541558">
    <property type="component" value="Unassembled WGS sequence"/>
</dbReference>
<evidence type="ECO:0000313" key="2">
    <source>
        <dbReference type="EMBL" id="KAF5326561.1"/>
    </source>
</evidence>
<comment type="caution">
    <text evidence="2">The sequence shown here is derived from an EMBL/GenBank/DDBJ whole genome shotgun (WGS) entry which is preliminary data.</text>
</comment>
<feature type="compositionally biased region" description="Basic residues" evidence="1">
    <location>
        <begin position="103"/>
        <end position="113"/>
    </location>
</feature>
<protein>
    <submittedName>
        <fullName evidence="2">Uncharacterized protein</fullName>
    </submittedName>
</protein>